<keyword evidence="3" id="KW-1185">Reference proteome</keyword>
<reference evidence="2 3" key="1">
    <citation type="submission" date="2022-08" db="EMBL/GenBank/DDBJ databases">
        <title>Lysinibacillus sequencing.</title>
        <authorList>
            <person name="Dunlap C."/>
        </authorList>
    </citation>
    <scope>NUCLEOTIDE SEQUENCE [LARGE SCALE GENOMIC DNA]</scope>
    <source>
        <strain evidence="2 3">PB211</strain>
    </source>
</reference>
<feature type="transmembrane region" description="Helical" evidence="1">
    <location>
        <begin position="35"/>
        <end position="52"/>
    </location>
</feature>
<keyword evidence="1" id="KW-0472">Membrane</keyword>
<dbReference type="Proteomes" id="UP001525021">
    <property type="component" value="Unassembled WGS sequence"/>
</dbReference>
<keyword evidence="1" id="KW-1133">Transmembrane helix</keyword>
<name>A0ABT2DI70_9BACI</name>
<evidence type="ECO:0000256" key="1">
    <source>
        <dbReference type="SAM" id="Phobius"/>
    </source>
</evidence>
<dbReference type="RefSeq" id="WP_171821086.1">
    <property type="nucleotide sequence ID" value="NZ_JANTOO010000001.1"/>
</dbReference>
<gene>
    <name evidence="2" type="ORF">NXZ79_00650</name>
</gene>
<proteinExistence type="predicted"/>
<protein>
    <submittedName>
        <fullName evidence="2">Uncharacterized protein</fullName>
    </submittedName>
</protein>
<organism evidence="2 3">
    <name type="scientific">Lysinibacillus pinottii</name>
    <dbReference type="NCBI Taxonomy" id="2973932"/>
    <lineage>
        <taxon>Bacteria</taxon>
        <taxon>Bacillati</taxon>
        <taxon>Bacillota</taxon>
        <taxon>Bacilli</taxon>
        <taxon>Bacillales</taxon>
        <taxon>Bacillaceae</taxon>
        <taxon>Lysinibacillus</taxon>
    </lineage>
</organism>
<accession>A0ABT2DI70</accession>
<sequence length="56" mass="6223">MRIIHMLIGLLITCIGLALLNTTMDAAIRNMMVKVYGILLLSIGVFYLKKIAKMGK</sequence>
<dbReference type="EMBL" id="JANTOO010000001">
    <property type="protein sequence ID" value="MCS1394584.1"/>
    <property type="molecule type" value="Genomic_DNA"/>
</dbReference>
<keyword evidence="1" id="KW-0812">Transmembrane</keyword>
<evidence type="ECO:0000313" key="3">
    <source>
        <dbReference type="Proteomes" id="UP001525021"/>
    </source>
</evidence>
<comment type="caution">
    <text evidence="2">The sequence shown here is derived from an EMBL/GenBank/DDBJ whole genome shotgun (WGS) entry which is preliminary data.</text>
</comment>
<evidence type="ECO:0000313" key="2">
    <source>
        <dbReference type="EMBL" id="MCS1394584.1"/>
    </source>
</evidence>